<dbReference type="PANTHER" id="PTHR43260">
    <property type="entry name" value="3-KETOSTEROID-DELTA-1-DEHYDROGENASE"/>
    <property type="match status" value="1"/>
</dbReference>
<protein>
    <submittedName>
        <fullName evidence="4">FAD-binding dehydrogenase</fullName>
    </submittedName>
</protein>
<evidence type="ECO:0000259" key="3">
    <source>
        <dbReference type="Pfam" id="PF00890"/>
    </source>
</evidence>
<evidence type="ECO:0000256" key="2">
    <source>
        <dbReference type="ARBA" id="ARBA00023002"/>
    </source>
</evidence>
<comment type="caution">
    <text evidence="4">The sequence shown here is derived from an EMBL/GenBank/DDBJ whole genome shotgun (WGS) entry which is preliminary data.</text>
</comment>
<dbReference type="Pfam" id="PF00890">
    <property type="entry name" value="FAD_binding_2"/>
    <property type="match status" value="1"/>
</dbReference>
<dbReference type="PIRSF" id="PIRSF036654">
    <property type="entry name" value="UCP036654"/>
    <property type="match status" value="1"/>
</dbReference>
<organism evidence="4 5">
    <name type="scientific">Streptomyces pyxinae</name>
    <dbReference type="NCBI Taxonomy" id="2970734"/>
    <lineage>
        <taxon>Bacteria</taxon>
        <taxon>Bacillati</taxon>
        <taxon>Actinomycetota</taxon>
        <taxon>Actinomycetes</taxon>
        <taxon>Kitasatosporales</taxon>
        <taxon>Streptomycetaceae</taxon>
        <taxon>Streptomyces</taxon>
    </lineage>
</organism>
<dbReference type="InterPro" id="IPR036188">
    <property type="entry name" value="FAD/NAD-bd_sf"/>
</dbReference>
<dbReference type="InterPro" id="IPR014614">
    <property type="entry name" value="KsdD_DH"/>
</dbReference>
<dbReference type="EMBL" id="JANUGQ010000007">
    <property type="protein sequence ID" value="MCS0636077.1"/>
    <property type="molecule type" value="Genomic_DNA"/>
</dbReference>
<dbReference type="SUPFAM" id="SSF51905">
    <property type="entry name" value="FAD/NAD(P)-binding domain"/>
    <property type="match status" value="1"/>
</dbReference>
<accession>A0ABT2CG62</accession>
<dbReference type="Gene3D" id="3.50.50.60">
    <property type="entry name" value="FAD/NAD(P)-binding domain"/>
    <property type="match status" value="2"/>
</dbReference>
<reference evidence="4" key="1">
    <citation type="submission" date="2022-08" db="EMBL/GenBank/DDBJ databases">
        <authorList>
            <person name="Somphong A."/>
            <person name="Phongsopitanun W."/>
        </authorList>
    </citation>
    <scope>NUCLEOTIDE SEQUENCE</scope>
    <source>
        <strain evidence="4">LP05-1</strain>
    </source>
</reference>
<dbReference type="RefSeq" id="WP_258787060.1">
    <property type="nucleotide sequence ID" value="NZ_JANUGQ010000007.1"/>
</dbReference>
<name>A0ABT2CG62_9ACTN</name>
<proteinExistence type="predicted"/>
<keyword evidence="2" id="KW-0560">Oxidoreductase</keyword>
<dbReference type="NCBIfam" id="NF009472">
    <property type="entry name" value="PRK12834.1"/>
    <property type="match status" value="1"/>
</dbReference>
<sequence>MAYDADVIVIGAGLAGLVATAELADAGRSVILLDQEPEQSLGGQAHWSFGGLFLVDSPEQRRMRIRDSHDLALQDWLGTAGFDRPEDHWPRAWAEAYVDFAAGEKRAWLRRQGVRFFPVVGWAERGGYAATGHGNSVPRFHITWGTGPGLVAPFERRVRAAAARGLVRPLFRHRVTGLSTTAGAADTVSGEILEPSTAERGAASGREVSGAFEYRAQAVIVTSGGIGGNHELVRAQWPERLGTPPGKLLSGVPAHVDGLMLGIAERAGAHLINRDRMWHYTEGIENGNPIWARHGIRILPGPSSLWLDARGARLPVPLFPGFDTLGTLEHIMRTGHGHTWFVLNRRIAGKEFTLSGSEQNPDLTGRSVRGVFERARADVPGPVQAFLDHGADFVVEPDLPALVRGMNALTAEPLIDEAALRREIVARDREITNPFTKDLQVTAIRGTRRYLGDRLIRTAAPHRLLDPAAGPLVAVRLNILTRKSLGGLETDLAARVLRQDGEPLPGLYAAGEAAGFGGGGVHGYRSLEGTFLGGCLFSGRAAGRAAAHAVS</sequence>
<evidence type="ECO:0000313" key="5">
    <source>
        <dbReference type="Proteomes" id="UP001431313"/>
    </source>
</evidence>
<evidence type="ECO:0000313" key="4">
    <source>
        <dbReference type="EMBL" id="MCS0636077.1"/>
    </source>
</evidence>
<dbReference type="PANTHER" id="PTHR43260:SF1">
    <property type="entry name" value="KSDD-LIKE STEROID DEHYDROGENASE RV0785"/>
    <property type="match status" value="1"/>
</dbReference>
<dbReference type="Proteomes" id="UP001431313">
    <property type="component" value="Unassembled WGS sequence"/>
</dbReference>
<evidence type="ECO:0000256" key="1">
    <source>
        <dbReference type="ARBA" id="ARBA00022630"/>
    </source>
</evidence>
<keyword evidence="1" id="KW-0285">Flavoprotein</keyword>
<gene>
    <name evidence="4" type="ORF">NX801_10460</name>
</gene>
<feature type="domain" description="FAD-dependent oxidoreductase 2 FAD-binding" evidence="3">
    <location>
        <begin position="6"/>
        <end position="532"/>
    </location>
</feature>
<dbReference type="InterPro" id="IPR003953">
    <property type="entry name" value="FAD-dep_OxRdtase_2_FAD-bd"/>
</dbReference>
<keyword evidence="5" id="KW-1185">Reference proteome</keyword>